<dbReference type="Gene3D" id="1.10.455.10">
    <property type="entry name" value="Ribosomal protein S7 domain"/>
    <property type="match status" value="1"/>
</dbReference>
<dbReference type="InterPro" id="IPR000235">
    <property type="entry name" value="Ribosomal_uS7"/>
</dbReference>
<dbReference type="Pfam" id="PF00177">
    <property type="entry name" value="Ribosomal_S7"/>
    <property type="match status" value="1"/>
</dbReference>
<feature type="domain" description="Small ribosomal subunit protein uS7" evidence="8">
    <location>
        <begin position="2"/>
        <end position="168"/>
    </location>
</feature>
<keyword evidence="5 6" id="KW-0687">Ribonucleoprotein</keyword>
<evidence type="ECO:0000313" key="10">
    <source>
        <dbReference type="Proteomes" id="UP001057474"/>
    </source>
</evidence>
<dbReference type="GO" id="GO:0005840">
    <property type="term" value="C:ribosome"/>
    <property type="evidence" value="ECO:0007669"/>
    <property type="project" value="UniProtKB-KW"/>
</dbReference>
<dbReference type="PROSITE" id="PS00052">
    <property type="entry name" value="RIBOSOMAL_S7"/>
    <property type="match status" value="1"/>
</dbReference>
<evidence type="ECO:0000256" key="4">
    <source>
        <dbReference type="ARBA" id="ARBA00022980"/>
    </source>
</evidence>
<comment type="function">
    <text evidence="6">One of the primary rRNA binding proteins, it binds directly to 16S rRNA where it nucleates assembly of the head domain of the 30S subunit. Is located at the subunit interface close to the decoding center, probably blocks exit of the E-site tRNA.</text>
</comment>
<dbReference type="Proteomes" id="UP001057474">
    <property type="component" value="Chromosome"/>
</dbReference>
<gene>
    <name evidence="6 9" type="primary">rpsG</name>
    <name evidence="9" type="ORF">J2N86_01400</name>
</gene>
<comment type="similarity">
    <text evidence="1 6 7">Belongs to the universal ribosomal protein uS7 family.</text>
</comment>
<proteinExistence type="inferred from homology"/>
<dbReference type="HAMAP" id="MF_00480_B">
    <property type="entry name" value="Ribosomal_uS7_B"/>
    <property type="match status" value="1"/>
</dbReference>
<keyword evidence="10" id="KW-1185">Reference proteome</keyword>
<dbReference type="CDD" id="cd14869">
    <property type="entry name" value="uS7_Bacteria"/>
    <property type="match status" value="1"/>
</dbReference>
<evidence type="ECO:0000259" key="8">
    <source>
        <dbReference type="Pfam" id="PF00177"/>
    </source>
</evidence>
<dbReference type="InterPro" id="IPR005717">
    <property type="entry name" value="Ribosomal_uS7_bac/org-type"/>
</dbReference>
<accession>A0ABY4Y8U5</accession>
<evidence type="ECO:0000256" key="2">
    <source>
        <dbReference type="ARBA" id="ARBA00022730"/>
    </source>
</evidence>
<sequence length="176" mass="19805">MPRRREVPKREILPDPKHHSELLAKFINVLMVSGKKSTAEKIIYGALSVMEERIKKIKKSDEEGESGSTSASGSSAVLRYFEDALNNVRPSVEVRSRRVGGATYQVPVEVRHDRSIALGMRWIVQAARSRGEKGMMLRLAGELIDAFESKGSAVKKREDTHKMAKANQAFAHFRWN</sequence>
<keyword evidence="6" id="KW-0820">tRNA-binding</keyword>
<evidence type="ECO:0000256" key="7">
    <source>
        <dbReference type="RuleBase" id="RU003619"/>
    </source>
</evidence>
<keyword evidence="2 6" id="KW-0699">rRNA-binding</keyword>
<evidence type="ECO:0000256" key="1">
    <source>
        <dbReference type="ARBA" id="ARBA00007151"/>
    </source>
</evidence>
<dbReference type="InterPro" id="IPR023798">
    <property type="entry name" value="Ribosomal_uS7_dom"/>
</dbReference>
<protein>
    <recommendedName>
        <fullName evidence="6">Small ribosomal subunit protein uS7</fullName>
    </recommendedName>
</protein>
<reference evidence="9" key="1">
    <citation type="submission" date="2021-03" db="EMBL/GenBank/DDBJ databases">
        <title>Legionella lytica PCM 2298.</title>
        <authorList>
            <person name="Koper P."/>
        </authorList>
    </citation>
    <scope>NUCLEOTIDE SEQUENCE</scope>
    <source>
        <strain evidence="9">PCM 2298</strain>
    </source>
</reference>
<dbReference type="RefSeq" id="WP_252580420.1">
    <property type="nucleotide sequence ID" value="NZ_CP071527.1"/>
</dbReference>
<dbReference type="PIRSF" id="PIRSF002122">
    <property type="entry name" value="RPS7p_RPS7a_RPS5e_RPS7o"/>
    <property type="match status" value="1"/>
</dbReference>
<keyword evidence="3 6" id="KW-0694">RNA-binding</keyword>
<dbReference type="InterPro" id="IPR020606">
    <property type="entry name" value="Ribosomal_uS7_CS"/>
</dbReference>
<organism evidence="9 10">
    <name type="scientific">Legionella lytica</name>
    <dbReference type="NCBI Taxonomy" id="96232"/>
    <lineage>
        <taxon>Bacteria</taxon>
        <taxon>Pseudomonadati</taxon>
        <taxon>Pseudomonadota</taxon>
        <taxon>Gammaproteobacteria</taxon>
        <taxon>Legionellales</taxon>
        <taxon>Legionellaceae</taxon>
        <taxon>Legionella</taxon>
    </lineage>
</organism>
<comment type="subunit">
    <text evidence="6">Part of the 30S ribosomal subunit. Contacts proteins S9 and S11.</text>
</comment>
<dbReference type="PANTHER" id="PTHR11205">
    <property type="entry name" value="RIBOSOMAL PROTEIN S7"/>
    <property type="match status" value="1"/>
</dbReference>
<evidence type="ECO:0000313" key="9">
    <source>
        <dbReference type="EMBL" id="USQ14020.1"/>
    </source>
</evidence>
<dbReference type="InterPro" id="IPR036823">
    <property type="entry name" value="Ribosomal_uS7_dom_sf"/>
</dbReference>
<evidence type="ECO:0000256" key="6">
    <source>
        <dbReference type="HAMAP-Rule" id="MF_00480"/>
    </source>
</evidence>
<name>A0ABY4Y8U5_9GAMM</name>
<evidence type="ECO:0000256" key="3">
    <source>
        <dbReference type="ARBA" id="ARBA00022884"/>
    </source>
</evidence>
<dbReference type="NCBIfam" id="TIGR01029">
    <property type="entry name" value="rpsG_bact"/>
    <property type="match status" value="1"/>
</dbReference>
<dbReference type="SUPFAM" id="SSF47973">
    <property type="entry name" value="Ribosomal protein S7"/>
    <property type="match status" value="1"/>
</dbReference>
<dbReference type="EMBL" id="CP071527">
    <property type="protein sequence ID" value="USQ14020.1"/>
    <property type="molecule type" value="Genomic_DNA"/>
</dbReference>
<keyword evidence="4 6" id="KW-0689">Ribosomal protein</keyword>
<evidence type="ECO:0000256" key="5">
    <source>
        <dbReference type="ARBA" id="ARBA00023274"/>
    </source>
</evidence>